<dbReference type="Gene3D" id="3.40.630.30">
    <property type="match status" value="1"/>
</dbReference>
<dbReference type="PANTHER" id="PTHR43415">
    <property type="entry name" value="SPERMIDINE N(1)-ACETYLTRANSFERASE"/>
    <property type="match status" value="1"/>
</dbReference>
<dbReference type="PANTHER" id="PTHR43415:SF6">
    <property type="entry name" value="SPERMIDINE N(1)-ACETYLTRANSFERASE"/>
    <property type="match status" value="1"/>
</dbReference>
<dbReference type="InterPro" id="IPR000182">
    <property type="entry name" value="GNAT_dom"/>
</dbReference>
<keyword evidence="2" id="KW-0808">Transferase</keyword>
<dbReference type="CDD" id="cd04301">
    <property type="entry name" value="NAT_SF"/>
    <property type="match status" value="1"/>
</dbReference>
<evidence type="ECO:0000313" key="2">
    <source>
        <dbReference type="EMBL" id="AHG65573.1"/>
    </source>
</evidence>
<keyword evidence="3" id="KW-1185">Reference proteome</keyword>
<dbReference type="eggNOG" id="COG1670">
    <property type="taxonomic scope" value="Bacteria"/>
</dbReference>
<accession>W0PKQ4</accession>
<dbReference type="PATRIC" id="fig|1247726.3.peg.3884"/>
<dbReference type="InterPro" id="IPR016181">
    <property type="entry name" value="Acyl_CoA_acyltransferase"/>
</dbReference>
<dbReference type="SUPFAM" id="SSF55729">
    <property type="entry name" value="Acyl-CoA N-acyltransferases (Nat)"/>
    <property type="match status" value="1"/>
</dbReference>
<dbReference type="OrthoDB" id="9795206at2"/>
<dbReference type="HOGENOM" id="CLU_013985_3_2_4"/>
<dbReference type="PROSITE" id="PS51186">
    <property type="entry name" value="GNAT"/>
    <property type="match status" value="1"/>
</dbReference>
<dbReference type="Pfam" id="PF13302">
    <property type="entry name" value="Acetyltransf_3"/>
    <property type="match status" value="1"/>
</dbReference>
<dbReference type="NCBIfam" id="NF011709">
    <property type="entry name" value="PRK15130.1"/>
    <property type="match status" value="1"/>
</dbReference>
<dbReference type="Proteomes" id="UP000019095">
    <property type="component" value="Chromosome"/>
</dbReference>
<dbReference type="AlphaFoldDB" id="W0PKQ4"/>
<organism evidence="2 3">
    <name type="scientific">Advenella mimigardefordensis (strain DSM 17166 / LMG 22922 / DPN7)</name>
    <dbReference type="NCBI Taxonomy" id="1247726"/>
    <lineage>
        <taxon>Bacteria</taxon>
        <taxon>Pseudomonadati</taxon>
        <taxon>Pseudomonadota</taxon>
        <taxon>Betaproteobacteria</taxon>
        <taxon>Burkholderiales</taxon>
        <taxon>Alcaligenaceae</taxon>
    </lineage>
</organism>
<dbReference type="RefSeq" id="WP_025374260.1">
    <property type="nucleotide sequence ID" value="NZ_CP003915.1"/>
</dbReference>
<sequence length="173" mass="20606">MTLQKSVMLTLRPLERTDLRFVHGIDNDAQIMRYWFEEPFETFTELSELYDQHIHDQRERRFICENPEGEAVGLVELVDINYIHRRAEFQIIIAPEWQSRGYAQEATRLAINYAFRVLNLHKIYLAVDVENKSAIHIYEKCGFEVEGRMREEFYSDGDYHDALRMSIVRRGDS</sequence>
<dbReference type="STRING" id="1247726.MIM_c35130"/>
<proteinExistence type="predicted"/>
<protein>
    <submittedName>
        <fullName evidence="2">Putative acetyltransferase, GNAT family</fullName>
    </submittedName>
</protein>
<reference evidence="2 3" key="1">
    <citation type="journal article" date="2014" name="Microbiology">
        <title>Unravelling the complete genome sequence of Advenella mimigardefordensis strain DPN7T and novel insights in the catabolism of the xenobiotic polythioester precursor 3,3'-dithiodipropionate.</title>
        <authorList>
            <person name="Wubbeler J.H."/>
            <person name="Hiessl S."/>
            <person name="Schuldes J."/>
            <person name="Thurmer A."/>
            <person name="Daniel R."/>
            <person name="Steinbuchel A."/>
        </authorList>
    </citation>
    <scope>NUCLEOTIDE SEQUENCE [LARGE SCALE GENOMIC DNA]</scope>
    <source>
        <strain evidence="3">DSM 17166 / LMG 22922 / DPN7</strain>
    </source>
</reference>
<dbReference type="GO" id="GO:0004145">
    <property type="term" value="F:diamine N-acetyltransferase activity"/>
    <property type="evidence" value="ECO:0007669"/>
    <property type="project" value="TreeGrafter"/>
</dbReference>
<gene>
    <name evidence="2" type="ORF">MIM_c35130</name>
</gene>
<dbReference type="KEGG" id="amim:MIM_c35130"/>
<feature type="domain" description="N-acetyltransferase" evidence="1">
    <location>
        <begin position="9"/>
        <end position="170"/>
    </location>
</feature>
<name>W0PKQ4_ADVMD</name>
<evidence type="ECO:0000259" key="1">
    <source>
        <dbReference type="PROSITE" id="PS51186"/>
    </source>
</evidence>
<dbReference type="EMBL" id="CP003915">
    <property type="protein sequence ID" value="AHG65573.1"/>
    <property type="molecule type" value="Genomic_DNA"/>
</dbReference>
<evidence type="ECO:0000313" key="3">
    <source>
        <dbReference type="Proteomes" id="UP000019095"/>
    </source>
</evidence>